<proteinExistence type="predicted"/>
<protein>
    <submittedName>
        <fullName evidence="1">Uncharacterized protein</fullName>
    </submittedName>
</protein>
<gene>
    <name evidence="1" type="ORF">PCOR1329_LOCUS643</name>
</gene>
<sequence>VVGKASKTGEFDAAARIDFERQLGSGPLLQMERLAALGGWPPLGATLCRRWGSGCWARVASASQCQPRKSGLSRDCAASLRRLDHIRRRGRRKTRSSVGRRENGGRLTEQLHKWVPCCAAAPGSAAASSARQGAARLRLCASLHGSPVNLGMFSDRGGSGTMRAAPGVPVLLWGAALGERRDLSLPGDKSKIPR</sequence>
<name>A0ABN9PCS0_9DINO</name>
<accession>A0ABN9PCS0</accession>
<feature type="non-terminal residue" evidence="1">
    <location>
        <position position="1"/>
    </location>
</feature>
<dbReference type="EMBL" id="CAUYUJ010000139">
    <property type="protein sequence ID" value="CAK0788929.1"/>
    <property type="molecule type" value="Genomic_DNA"/>
</dbReference>
<feature type="non-terminal residue" evidence="1">
    <location>
        <position position="194"/>
    </location>
</feature>
<organism evidence="1 2">
    <name type="scientific">Prorocentrum cordatum</name>
    <dbReference type="NCBI Taxonomy" id="2364126"/>
    <lineage>
        <taxon>Eukaryota</taxon>
        <taxon>Sar</taxon>
        <taxon>Alveolata</taxon>
        <taxon>Dinophyceae</taxon>
        <taxon>Prorocentrales</taxon>
        <taxon>Prorocentraceae</taxon>
        <taxon>Prorocentrum</taxon>
    </lineage>
</organism>
<comment type="caution">
    <text evidence="1">The sequence shown here is derived from an EMBL/GenBank/DDBJ whole genome shotgun (WGS) entry which is preliminary data.</text>
</comment>
<evidence type="ECO:0000313" key="1">
    <source>
        <dbReference type="EMBL" id="CAK0788929.1"/>
    </source>
</evidence>
<keyword evidence="2" id="KW-1185">Reference proteome</keyword>
<evidence type="ECO:0000313" key="2">
    <source>
        <dbReference type="Proteomes" id="UP001189429"/>
    </source>
</evidence>
<dbReference type="Proteomes" id="UP001189429">
    <property type="component" value="Unassembled WGS sequence"/>
</dbReference>
<reference evidence="1" key="1">
    <citation type="submission" date="2023-10" db="EMBL/GenBank/DDBJ databases">
        <authorList>
            <person name="Chen Y."/>
            <person name="Shah S."/>
            <person name="Dougan E. K."/>
            <person name="Thang M."/>
            <person name="Chan C."/>
        </authorList>
    </citation>
    <scope>NUCLEOTIDE SEQUENCE [LARGE SCALE GENOMIC DNA]</scope>
</reference>